<dbReference type="PANTHER" id="PTHR35767:SF1">
    <property type="entry name" value="HAPLESS PROTEIN"/>
    <property type="match status" value="1"/>
</dbReference>
<feature type="compositionally biased region" description="Polar residues" evidence="1">
    <location>
        <begin position="923"/>
        <end position="938"/>
    </location>
</feature>
<dbReference type="OrthoDB" id="1929441at2759"/>
<dbReference type="Proteomes" id="UP000187406">
    <property type="component" value="Unassembled WGS sequence"/>
</dbReference>
<feature type="compositionally biased region" description="Polar residues" evidence="1">
    <location>
        <begin position="946"/>
        <end position="958"/>
    </location>
</feature>
<dbReference type="Gene3D" id="3.30.160.60">
    <property type="entry name" value="Classic Zinc Finger"/>
    <property type="match status" value="1"/>
</dbReference>
<accession>A0A1Q3BNU1</accession>
<gene>
    <name evidence="2" type="ORF">CFOL_v3_12874</name>
</gene>
<feature type="region of interest" description="Disordered" evidence="1">
    <location>
        <begin position="880"/>
        <end position="958"/>
    </location>
</feature>
<name>A0A1Q3BNU1_CEPFO</name>
<dbReference type="PANTHER" id="PTHR35767">
    <property type="entry name" value="HAPLESS PROTEIN"/>
    <property type="match status" value="1"/>
</dbReference>
<dbReference type="InParanoid" id="A0A1Q3BNU1"/>
<sequence length="1434" mass="157857">MLSIENPPPDPSCSCQFSQLKTVCSDEIESASHKLPFPLPLPEVDLPKSPHTPLPNFSIRDYVCSSRSKDIKKNWPFSLKSLQLCLTHGVKDVLPPFQPLNTVRNQSIKGSTVESSSLEKENVENVDWEICRPNDHAILHCSVNAKLNQKLPDPCLETTSSCRSEGENDFPCTTSVSQSEIESVHNNRPSSSSQPIETDTLFEPSVEVEAAPPVSHKTETTTRSPGKKCRLIVKFGGHTDRCSTEDIVSNCPTVSETMASKVCPVCKTFSSSSNTTLNAHIDQCLSVESTPKWTADSRLTKHRIKPRRTRLMVDIYTTAKQCTLEELDRRNGTNWATIASVPSQRTEKVDTPAEGKKQRFSQVHPEDVCDVGPVYIDANGTKLRILSKSNELPPVSKVEEYLAPRKPLKGSKGSKFLSTKKKKHTLKHHKYLKLASQSKKFYSPKAPTSQISGDQERHNGEEESCEEGESRILMKQTKSSDIGNLRQWVRSKRTGLAKKTINQDGHQPSKWHLKGDLLVDSDQSCLGDSLVERNRVPKFMNLSQNMLSSTENVKRTEKAFYDARFSDKREHLGRKRFGSPLLETGINDKTEKSVSPMKRSAIQLMEDSPLVHDTCTFKLPSSSRISGSTLSNEVVDIHGVPVNNSDVHPVVTRKPSTASKALKFSSSKKNVSSGNSRSSMIESRYNVTRKLSTLEKTDSRFITENDEDVEAWFSESDQQYDLRHNNTENQYESEDLSHEMPLGHGNVEDFGQDEGAVSNLKREDTMALKRSQPAPGCYGHDEGENTDSSVRACDDVLDKVDHTQSVGKRVTSFGKSVDTKLHKLAIRSKMRSNSLRSIGHYRGPVCGGEVLTGPTDPSFVDGHEMFSNHEVGMGIAGNPVGMELDTEVGEGNSFPEVDPIPIPGPPGSFLPSPRDMGSDDFPGNSSLTTSRVQSSQDQFDLADGGSSDSPISAESTISNSTAPRSYLKFSDTLISEGPQTVEDKLRSGFLASSFGSSVKNAATVLQTSTGAERTASDGETFKVNKIIEKRPLRYRNDDQPCCCQRKEKLSEGIILNYQESPLLRRRAMASLTMPPMGKQLDCTLQTIPNNLDTSPGISPLINLVSEKVVLPVMKSLTGSIPSKESPDAGVKFAARTDGDSASPSNPILRLMGKNLMVVNKDDDASVPLSQDRPCAQVNRLTSQFPTLPAVSSGNLHYQDSHSFHHMLPQGSVISGQDPHKTGRKCFDARLIDSYLSRTSSQTTQIPAHGPAGMFLTRHMDGFTATMEPYNYECDDKMFGQQNIHLNRLNAASANGHEHKNVDFTASTKEVFIIDDVPAESETNVYADAGRVSEGLRQNQLASSGIIMPTVCGYNVRNAKDFSHYQSQNPSLLGGSAVTHNTNFNATAFWRANASPVRWNCTSEDSVVLQRGPFMTAPSSAGHLRSPLYYSPSFP</sequence>
<feature type="compositionally biased region" description="Pro residues" evidence="1">
    <location>
        <begin position="898"/>
        <end position="908"/>
    </location>
</feature>
<evidence type="ECO:0000313" key="3">
    <source>
        <dbReference type="Proteomes" id="UP000187406"/>
    </source>
</evidence>
<dbReference type="FunCoup" id="A0A1Q3BNU1">
    <property type="interactions" value="1554"/>
</dbReference>
<reference evidence="3" key="1">
    <citation type="submission" date="2016-04" db="EMBL/GenBank/DDBJ databases">
        <title>Cephalotus genome sequencing.</title>
        <authorList>
            <person name="Fukushima K."/>
            <person name="Hasebe M."/>
            <person name="Fang X."/>
        </authorList>
    </citation>
    <scope>NUCLEOTIDE SEQUENCE [LARGE SCALE GENOMIC DNA]</scope>
    <source>
        <strain evidence="3">cv. St1</strain>
    </source>
</reference>
<evidence type="ECO:0008006" key="4">
    <source>
        <dbReference type="Google" id="ProtNLM"/>
    </source>
</evidence>
<keyword evidence="3" id="KW-1185">Reference proteome</keyword>
<feature type="compositionally biased region" description="Polar residues" evidence="1">
    <location>
        <begin position="171"/>
        <end position="197"/>
    </location>
</feature>
<evidence type="ECO:0000256" key="1">
    <source>
        <dbReference type="SAM" id="MobiDB-lite"/>
    </source>
</evidence>
<protein>
    <recommendedName>
        <fullName evidence="4">Hapless 8</fullName>
    </recommendedName>
</protein>
<dbReference type="STRING" id="3775.A0A1Q3BNU1"/>
<feature type="compositionally biased region" description="Polar residues" evidence="1">
    <location>
        <begin position="441"/>
        <end position="453"/>
    </location>
</feature>
<feature type="region of interest" description="Disordered" evidence="1">
    <location>
        <begin position="441"/>
        <end position="470"/>
    </location>
</feature>
<organism evidence="2 3">
    <name type="scientific">Cephalotus follicularis</name>
    <name type="common">Albany pitcher plant</name>
    <dbReference type="NCBI Taxonomy" id="3775"/>
    <lineage>
        <taxon>Eukaryota</taxon>
        <taxon>Viridiplantae</taxon>
        <taxon>Streptophyta</taxon>
        <taxon>Embryophyta</taxon>
        <taxon>Tracheophyta</taxon>
        <taxon>Spermatophyta</taxon>
        <taxon>Magnoliopsida</taxon>
        <taxon>eudicotyledons</taxon>
        <taxon>Gunneridae</taxon>
        <taxon>Pentapetalae</taxon>
        <taxon>rosids</taxon>
        <taxon>fabids</taxon>
        <taxon>Oxalidales</taxon>
        <taxon>Cephalotaceae</taxon>
        <taxon>Cephalotus</taxon>
    </lineage>
</organism>
<feature type="region of interest" description="Disordered" evidence="1">
    <location>
        <begin position="161"/>
        <end position="197"/>
    </location>
</feature>
<comment type="caution">
    <text evidence="2">The sequence shown here is derived from an EMBL/GenBank/DDBJ whole genome shotgun (WGS) entry which is preliminary data.</text>
</comment>
<evidence type="ECO:0000313" key="2">
    <source>
        <dbReference type="EMBL" id="GAV69373.1"/>
    </source>
</evidence>
<proteinExistence type="predicted"/>
<dbReference type="EMBL" id="BDDD01000719">
    <property type="protein sequence ID" value="GAV69373.1"/>
    <property type="molecule type" value="Genomic_DNA"/>
</dbReference>